<dbReference type="Gene3D" id="1.10.533.10">
    <property type="entry name" value="Death Domain, Fas"/>
    <property type="match status" value="1"/>
</dbReference>
<organism evidence="9 10">
    <name type="scientific">Mytilus coruscus</name>
    <name type="common">Sea mussel</name>
    <dbReference type="NCBI Taxonomy" id="42192"/>
    <lineage>
        <taxon>Eukaryota</taxon>
        <taxon>Metazoa</taxon>
        <taxon>Spiralia</taxon>
        <taxon>Lophotrochozoa</taxon>
        <taxon>Mollusca</taxon>
        <taxon>Bivalvia</taxon>
        <taxon>Autobranchia</taxon>
        <taxon>Pteriomorphia</taxon>
        <taxon>Mytilida</taxon>
        <taxon>Mytiloidea</taxon>
        <taxon>Mytilidae</taxon>
        <taxon>Mytilinae</taxon>
        <taxon>Mytilus</taxon>
    </lineage>
</organism>
<dbReference type="InterPro" id="IPR001841">
    <property type="entry name" value="Znf_RING"/>
</dbReference>
<feature type="region of interest" description="Disordered" evidence="6">
    <location>
        <begin position="1626"/>
        <end position="1671"/>
    </location>
</feature>
<keyword evidence="7" id="KW-1133">Transmembrane helix</keyword>
<dbReference type="GO" id="GO:0005634">
    <property type="term" value="C:nucleus"/>
    <property type="evidence" value="ECO:0007669"/>
    <property type="project" value="TreeGrafter"/>
</dbReference>
<evidence type="ECO:0000256" key="1">
    <source>
        <dbReference type="ARBA" id="ARBA00006672"/>
    </source>
</evidence>
<feature type="transmembrane region" description="Helical" evidence="7">
    <location>
        <begin position="569"/>
        <end position="596"/>
    </location>
</feature>
<feature type="compositionally biased region" description="Basic and acidic residues" evidence="6">
    <location>
        <begin position="1389"/>
        <end position="1405"/>
    </location>
</feature>
<dbReference type="CDD" id="cd16713">
    <property type="entry name" value="RING-HC_BIRC2_3_7"/>
    <property type="match status" value="1"/>
</dbReference>
<keyword evidence="2" id="KW-0479">Metal-binding</keyword>
<feature type="region of interest" description="Disordered" evidence="6">
    <location>
        <begin position="1539"/>
        <end position="1564"/>
    </location>
</feature>
<proteinExistence type="inferred from homology"/>
<dbReference type="GO" id="GO:0005737">
    <property type="term" value="C:cytoplasm"/>
    <property type="evidence" value="ECO:0007669"/>
    <property type="project" value="TreeGrafter"/>
</dbReference>
<dbReference type="CDD" id="cd00022">
    <property type="entry name" value="BIR"/>
    <property type="match status" value="2"/>
</dbReference>
<dbReference type="FunFam" id="1.10.1170.10:FF:000002">
    <property type="entry name" value="Baculoviral IAP repeat containing 7"/>
    <property type="match status" value="1"/>
</dbReference>
<dbReference type="PROSITE" id="PS01282">
    <property type="entry name" value="BIR_REPEAT_1"/>
    <property type="match status" value="1"/>
</dbReference>
<dbReference type="GO" id="GO:0008270">
    <property type="term" value="F:zinc ion binding"/>
    <property type="evidence" value="ECO:0007669"/>
    <property type="project" value="UniProtKB-KW"/>
</dbReference>
<feature type="compositionally biased region" description="Polar residues" evidence="6">
    <location>
        <begin position="1539"/>
        <end position="1562"/>
    </location>
</feature>
<dbReference type="Proteomes" id="UP000507470">
    <property type="component" value="Unassembled WGS sequence"/>
</dbReference>
<dbReference type="SMART" id="SM00238">
    <property type="entry name" value="BIR"/>
    <property type="match status" value="2"/>
</dbReference>
<evidence type="ECO:0000256" key="4">
    <source>
        <dbReference type="ARBA" id="ARBA00022833"/>
    </source>
</evidence>
<dbReference type="GO" id="GO:0043027">
    <property type="term" value="F:cysteine-type endopeptidase inhibitor activity involved in apoptotic process"/>
    <property type="evidence" value="ECO:0007669"/>
    <property type="project" value="TreeGrafter"/>
</dbReference>
<name>A0A6J8BA88_MYTCO</name>
<feature type="transmembrane region" description="Helical" evidence="7">
    <location>
        <begin position="536"/>
        <end position="557"/>
    </location>
</feature>
<dbReference type="InterPro" id="IPR011029">
    <property type="entry name" value="DEATH-like_dom_sf"/>
</dbReference>
<gene>
    <name evidence="9" type="ORF">MCOR_16782</name>
</gene>
<evidence type="ECO:0000256" key="6">
    <source>
        <dbReference type="SAM" id="MobiDB-lite"/>
    </source>
</evidence>
<evidence type="ECO:0000256" key="7">
    <source>
        <dbReference type="SAM" id="Phobius"/>
    </source>
</evidence>
<evidence type="ECO:0000256" key="2">
    <source>
        <dbReference type="ARBA" id="ARBA00022723"/>
    </source>
</evidence>
<keyword evidence="10" id="KW-1185">Reference proteome</keyword>
<feature type="compositionally biased region" description="Low complexity" evidence="6">
    <location>
        <begin position="1644"/>
        <end position="1671"/>
    </location>
</feature>
<protein>
    <submittedName>
        <fullName evidence="9">BIRC2_3</fullName>
    </submittedName>
</protein>
<comment type="similarity">
    <text evidence="1">Belongs to the IAP family.</text>
</comment>
<evidence type="ECO:0000256" key="5">
    <source>
        <dbReference type="PROSITE-ProRule" id="PRU00175"/>
    </source>
</evidence>
<feature type="transmembrane region" description="Helical" evidence="7">
    <location>
        <begin position="427"/>
        <end position="444"/>
    </location>
</feature>
<dbReference type="Gene3D" id="1.10.8.10">
    <property type="entry name" value="DNA helicase RuvA subunit, C-terminal domain"/>
    <property type="match status" value="1"/>
</dbReference>
<feature type="compositionally biased region" description="Polar residues" evidence="6">
    <location>
        <begin position="1626"/>
        <end position="1642"/>
    </location>
</feature>
<dbReference type="InterPro" id="IPR050784">
    <property type="entry name" value="IAP"/>
</dbReference>
<keyword evidence="4" id="KW-0862">Zinc</keyword>
<dbReference type="PROSITE" id="PS50089">
    <property type="entry name" value="ZF_RING_2"/>
    <property type="match status" value="1"/>
</dbReference>
<keyword evidence="7" id="KW-0472">Membrane</keyword>
<dbReference type="EMBL" id="CACVKT020002953">
    <property type="protein sequence ID" value="CAC5380852.1"/>
    <property type="molecule type" value="Genomic_DNA"/>
</dbReference>
<dbReference type="InterPro" id="IPR001370">
    <property type="entry name" value="BIR_rpt"/>
</dbReference>
<accession>A0A6J8BA88</accession>
<dbReference type="Pfam" id="PF00653">
    <property type="entry name" value="BIR"/>
    <property type="match status" value="2"/>
</dbReference>
<feature type="region of interest" description="Disordered" evidence="6">
    <location>
        <begin position="836"/>
        <end position="855"/>
    </location>
</feature>
<dbReference type="SMART" id="SM00184">
    <property type="entry name" value="RING"/>
    <property type="match status" value="1"/>
</dbReference>
<dbReference type="PANTHER" id="PTHR10044:SF139">
    <property type="entry name" value="DEATH-ASSOCIATED INHIBITOR OF APOPTOSIS 2"/>
    <property type="match status" value="1"/>
</dbReference>
<evidence type="ECO:0000313" key="10">
    <source>
        <dbReference type="Proteomes" id="UP000507470"/>
    </source>
</evidence>
<dbReference type="PANTHER" id="PTHR10044">
    <property type="entry name" value="INHIBITOR OF APOPTOSIS"/>
    <property type="match status" value="1"/>
</dbReference>
<feature type="domain" description="RING-type" evidence="8">
    <location>
        <begin position="1719"/>
        <end position="1754"/>
    </location>
</feature>
<sequence length="1766" mass="199829">MRSKTGQMLNETKLSDEMDNTEFKDVKLHHHDHEDDDDINHIKRLGNTKQWDDISGHEYQQEDTNLDVKCFPFVKNKKYWSDTCEEDKEKCSFETFSWKQNEILEVESSYAVSDSCMLLNPDVLHDIDLQICSEVKCKRDVKIVEVEIANQEELNKRLSNNDEPYLTMQNHKTCTETSQNYARSSQMNGRKKLIASKVEHDIQGRIKYGSKESIEQFLNAVVNFCLMTTTRSGGKLSLTLLLLLMLSTAHSKQINKTEISSVCASSNGSILCQEMEKCLHLYSSVFRNMTKNSRWLLNRTRTRVICYDAKQHICCRQKLYNISSHLFQKCYGAELHNPAIQMCLVLWRKFKCFIVGRTIERSSEKKGKNPFKIDDCYLLFSPLLKKETFINLSELKGASPYFSSTKKASRHKKKSQDSHSQEHTSNFFRVIILCFLIIAAYLVIVEGYSLLLRTTVKIAVAVLVWMTFSAVNQYKVMEQVIYWKERLGRKQKDFTVAATANTLTIFERLGILLRHFSCMITGIWVLAMYARKLNPLEVMLVYSIVCIMMISTLWTVYLVNLPILKICKILSTIGSALGICSMATLNSTYLLIMYLVRKMFPIIAKLFCNMKNIEYQKMYIGIIKVIMIFIQCQKYLCLSLEEICDKVISESKENVPLNSLESEKEEVKIILSEEKICNLSEHEFESCSRKDSLFTDDVLTNKKSDFEKEEYEKGTSFEVSDVDCDMSEESLLTIKDKTGESFLKVKNVEEVKDIQEQDENICKNKDMFDNTNSDTENCSVQYNFELLSEKFKEKHLYTKDKIVHLSSTVKTEYYGKQMETDIHEETSAKAVVNSSSSEADGMNDHNDLSDSSHLSINDFGEDQEFGVTTNGYNIRLCTETSEIEPMGSEISFCRMFDEDANVSPVGHCTCHADESSVRDKVWFTPDDHIMPVTEMDEVNSCHKFSQCSDSNKSEKSYISSICNGCSSNSYSQDVKVYSCESGGSALTNSTDYGKNLKSLSVSDEELSQHKNSDEPMYSSKSVIDLQKKQETKAVNTKYSDEEDILKKFKKHSNDNDIASIVRNSLKELARKEVAKICKILSKSHEKCKRKHKKRRISRRRLRRIIFSNRSNSQLSCQLQVTPVQNSPQLHAGSINVSHTNQNANPNGTNLNLQHVQQQNAVQNGLNNIPSDMRPDAASATVSKSSIATSLPASSSSLSTYFSRMLMGYEFSVEEKMQYEMLRVQTFQDLPATCHASPLRLARTGFFSTGINDEVVCFSCGVRYKNWQKRDDPMEIHRRISPECRMVNRRETRNIPIIPESNGFVSHNPQQESLPNLSNGFLQSTVNQDGGVSTQTAHSTQNRALTREDIRNANDADTTAQLRNQPQQPYAVQEALRQPAEEQQTIRPPSVDRAHSVLEGEQNRPAQRDMAEDLGITLERPKYPAYAQLNVRVSTFQGWPGYLDQAPRDMALAGFFYAGYNDYCRCFFCGGGLRNWDAGDDPWVEHARWFSKCAFVRQNRGHRFVEIIVKRQAEMQASGASGSAKNQTAVTTQSEIEARTQVTSQETSMAQTSIQSASANSNRDPAIESVRELGYSDEIIQRAVDIVKSHNPGKENIEARDILEVIFTITDDDTTTQTNTAVVSENTQTSAFGSSQASIQPVSKPSVSTATSQPQTATTSVPASTPESSLPSLSVSSLEVANATASVGKSGQAGANKEITENEIRSLQEENIQLKEQVMCKICMDKNVSIAFLPCGHLACCIDCAPAMRKCPMCRVYIKGTVKTYLA</sequence>
<keyword evidence="7" id="KW-0812">Transmembrane</keyword>
<feature type="compositionally biased region" description="Polar residues" evidence="6">
    <location>
        <begin position="1302"/>
        <end position="1343"/>
    </location>
</feature>
<feature type="region of interest" description="Disordered" evidence="6">
    <location>
        <begin position="1299"/>
        <end position="1343"/>
    </location>
</feature>
<evidence type="ECO:0000313" key="9">
    <source>
        <dbReference type="EMBL" id="CAC5380852.1"/>
    </source>
</evidence>
<dbReference type="Pfam" id="PF13920">
    <property type="entry name" value="zf-C3HC4_3"/>
    <property type="match status" value="1"/>
</dbReference>
<dbReference type="GO" id="GO:0051726">
    <property type="term" value="P:regulation of cell cycle"/>
    <property type="evidence" value="ECO:0007669"/>
    <property type="project" value="TreeGrafter"/>
</dbReference>
<dbReference type="SUPFAM" id="SSF57924">
    <property type="entry name" value="Inhibitor of apoptosis (IAP) repeat"/>
    <property type="match status" value="2"/>
</dbReference>
<keyword evidence="3 5" id="KW-0863">Zinc-finger</keyword>
<feature type="transmembrane region" description="Helical" evidence="7">
    <location>
        <begin position="511"/>
        <end position="529"/>
    </location>
</feature>
<reference evidence="9 10" key="1">
    <citation type="submission" date="2020-06" db="EMBL/GenBank/DDBJ databases">
        <authorList>
            <person name="Li R."/>
            <person name="Bekaert M."/>
        </authorList>
    </citation>
    <scope>NUCLEOTIDE SEQUENCE [LARGE SCALE GENOMIC DNA]</scope>
    <source>
        <strain evidence="10">wild</strain>
    </source>
</reference>
<dbReference type="GO" id="GO:0043066">
    <property type="term" value="P:negative regulation of apoptotic process"/>
    <property type="evidence" value="ECO:0007669"/>
    <property type="project" value="TreeGrafter"/>
</dbReference>
<dbReference type="Gene3D" id="1.10.1170.10">
    <property type="entry name" value="Inhibitor Of Apoptosis Protein (2mihbC-IAP-1), Chain A"/>
    <property type="match status" value="2"/>
</dbReference>
<evidence type="ECO:0000259" key="8">
    <source>
        <dbReference type="PROSITE" id="PS50089"/>
    </source>
</evidence>
<dbReference type="PROSITE" id="PS50143">
    <property type="entry name" value="BIR_REPEAT_2"/>
    <property type="match status" value="2"/>
</dbReference>
<dbReference type="OrthoDB" id="2196114at2759"/>
<feature type="region of interest" description="Disordered" evidence="6">
    <location>
        <begin position="1362"/>
        <end position="1405"/>
    </location>
</feature>
<evidence type="ECO:0000256" key="3">
    <source>
        <dbReference type="ARBA" id="ARBA00022771"/>
    </source>
</evidence>